<reference evidence="2 3" key="1">
    <citation type="submission" date="2020-08" db="EMBL/GenBank/DDBJ databases">
        <title>Genome sequence of Hymenobacter qilianensis JCM 19763T.</title>
        <authorList>
            <person name="Hyun D.-W."/>
            <person name="Bae J.-W."/>
        </authorList>
    </citation>
    <scope>NUCLEOTIDE SEQUENCE [LARGE SCALE GENOMIC DNA]</scope>
    <source>
        <strain evidence="2 3">JCM 19763</strain>
        <plasmid evidence="2 3">p_unnamed4</plasmid>
    </source>
</reference>
<keyword evidence="1" id="KW-0812">Transmembrane</keyword>
<geneLocation type="plasmid" evidence="2 3">
    <name>p_unnamed4</name>
</geneLocation>
<sequence>MRTKVSIGAIQPLALKWMAFLFTAGICALVTVGFVGSAKPGYWFGLILVALLLAYSYFKTLHTANIYVCDSHFLIEHAIQGTLQKDLGLYRHIESVYFFAYRVVFSDDTHYYFLPSFKGLWQDFTKDSQGYSNYVRRLIGNAPSTTPSSEPAPSAVG</sequence>
<accession>A0A7H0H1V9</accession>
<keyword evidence="3" id="KW-1185">Reference proteome</keyword>
<keyword evidence="1" id="KW-1133">Transmembrane helix</keyword>
<keyword evidence="2" id="KW-0614">Plasmid</keyword>
<evidence type="ECO:0000256" key="1">
    <source>
        <dbReference type="SAM" id="Phobius"/>
    </source>
</evidence>
<feature type="transmembrane region" description="Helical" evidence="1">
    <location>
        <begin position="12"/>
        <end position="35"/>
    </location>
</feature>
<protein>
    <submittedName>
        <fullName evidence="2">Uncharacterized protein</fullName>
    </submittedName>
</protein>
<name>A0A7H0H1V9_9BACT</name>
<gene>
    <name evidence="2" type="ORF">H9L05_22710</name>
</gene>
<dbReference type="Proteomes" id="UP000516093">
    <property type="component" value="Plasmid p_unnamed4"/>
</dbReference>
<dbReference type="RefSeq" id="WP_187734684.1">
    <property type="nucleotide sequence ID" value="NZ_BMFN01000008.1"/>
</dbReference>
<dbReference type="KEGG" id="hqi:H9L05_22710"/>
<dbReference type="EMBL" id="CP060788">
    <property type="protein sequence ID" value="QNP54525.1"/>
    <property type="molecule type" value="Genomic_DNA"/>
</dbReference>
<evidence type="ECO:0000313" key="3">
    <source>
        <dbReference type="Proteomes" id="UP000516093"/>
    </source>
</evidence>
<evidence type="ECO:0000313" key="2">
    <source>
        <dbReference type="EMBL" id="QNP54525.1"/>
    </source>
</evidence>
<proteinExistence type="predicted"/>
<feature type="transmembrane region" description="Helical" evidence="1">
    <location>
        <begin position="41"/>
        <end position="58"/>
    </location>
</feature>
<organism evidence="2 3">
    <name type="scientific">Hymenobacter qilianensis</name>
    <dbReference type="NCBI Taxonomy" id="1385715"/>
    <lineage>
        <taxon>Bacteria</taxon>
        <taxon>Pseudomonadati</taxon>
        <taxon>Bacteroidota</taxon>
        <taxon>Cytophagia</taxon>
        <taxon>Cytophagales</taxon>
        <taxon>Hymenobacteraceae</taxon>
        <taxon>Hymenobacter</taxon>
    </lineage>
</organism>
<keyword evidence="1" id="KW-0472">Membrane</keyword>
<dbReference type="AlphaFoldDB" id="A0A7H0H1V9"/>